<dbReference type="Pfam" id="PF13424">
    <property type="entry name" value="TPR_12"/>
    <property type="match status" value="2"/>
</dbReference>
<dbReference type="PANTHER" id="PTHR47691">
    <property type="entry name" value="REGULATOR-RELATED"/>
    <property type="match status" value="1"/>
</dbReference>
<dbReference type="SUPFAM" id="SSF48452">
    <property type="entry name" value="TPR-like"/>
    <property type="match status" value="1"/>
</dbReference>
<keyword evidence="4" id="KW-1185">Reference proteome</keyword>
<dbReference type="AlphaFoldDB" id="A0A1Q8CY77"/>
<dbReference type="Proteomes" id="UP000185596">
    <property type="component" value="Unassembled WGS sequence"/>
</dbReference>
<feature type="domain" description="NB-ARC" evidence="2">
    <location>
        <begin position="35"/>
        <end position="196"/>
    </location>
</feature>
<proteinExistence type="predicted"/>
<protein>
    <recommendedName>
        <fullName evidence="2">NB-ARC domain-containing protein</fullName>
    </recommendedName>
</protein>
<dbReference type="EMBL" id="MSIE01000002">
    <property type="protein sequence ID" value="OLF19316.1"/>
    <property type="molecule type" value="Genomic_DNA"/>
</dbReference>
<dbReference type="InterPro" id="IPR011990">
    <property type="entry name" value="TPR-like_helical_dom_sf"/>
</dbReference>
<sequence>MHVSHAPLPVRAPVPRQLPPDVAGFTGRGTEMAALDALLAQDEPVRIGLIAGTAGVGKTALAVHWAHRICGEFPDGQLYVDLRGYSPDEPLSGQQALEQFLYGLGLPGQNIPTSVDAQTALYRSLLANRRLLVVLDNAYAVTQIRPLLPGSRTCLVLVTSRNGLSGLVSRDGAVRLRLGLLPNEDAMALLRHAVGAGRIDDEPTHAERLARLCAHLPLALRIAGERVADDEYSSLADVVGDLSSERERLDALGSEGSHDETTAVRSVFSWSYQALEADTARLFRHLGVHPGASFSIDAAAALLDRPPAEARMRLRQLADAHLVEPVARSRYAFHDLLKVYADERAEVDGRFDDGQAALRRLLLWYLHTADLADRALLPLHRRTALALPRPRHGVEEFADREHALAWCEGERSNLVAVVRRAAAIGEHAVAAHFPRALWSFFDLRKLWSEWILIYRIGLESARVSEDRDNEAWILSGLAVAHYDLEQFDRAIRLSTQSIVIRRVIGDRWGEAGTLSNLGLVYRRLGRYDIALNCLRRSLSIRRALGDRRGEAGSLSRLGATCRDLGRFEESLAHLAESLAIRREIGDQHGIGFALHSLGATYEQLGRLDEAVGCYRESLDARREIGDRLGQAANLFCLGKVLDRVHRRPESQRALEQALAIFAELESPQVAVVKDYLARRTGT</sequence>
<evidence type="ECO:0000313" key="4">
    <source>
        <dbReference type="Proteomes" id="UP000185596"/>
    </source>
</evidence>
<evidence type="ECO:0000313" key="3">
    <source>
        <dbReference type="EMBL" id="OLF19316.1"/>
    </source>
</evidence>
<comment type="caution">
    <text evidence="3">The sequence shown here is derived from an EMBL/GenBank/DDBJ whole genome shotgun (WGS) entry which is preliminary data.</text>
</comment>
<dbReference type="Gene3D" id="1.25.40.10">
    <property type="entry name" value="Tetratricopeptide repeat domain"/>
    <property type="match status" value="1"/>
</dbReference>
<reference evidence="3 4" key="1">
    <citation type="submission" date="2016-12" db="EMBL/GenBank/DDBJ databases">
        <title>The draft genome sequence of Actinophytocola sp. 11-183.</title>
        <authorList>
            <person name="Wang W."/>
            <person name="Yuan L."/>
        </authorList>
    </citation>
    <scope>NUCLEOTIDE SEQUENCE [LARGE SCALE GENOMIC DNA]</scope>
    <source>
        <strain evidence="3 4">11-183</strain>
    </source>
</reference>
<name>A0A1Q8CY77_9PSEU</name>
<dbReference type="SMART" id="SM00028">
    <property type="entry name" value="TPR"/>
    <property type="match status" value="5"/>
</dbReference>
<gene>
    <name evidence="3" type="ORF">BU204_01895</name>
</gene>
<evidence type="ECO:0000256" key="1">
    <source>
        <dbReference type="PROSITE-ProRule" id="PRU00339"/>
    </source>
</evidence>
<dbReference type="InterPro" id="IPR019734">
    <property type="entry name" value="TPR_rpt"/>
</dbReference>
<evidence type="ECO:0000259" key="2">
    <source>
        <dbReference type="Pfam" id="PF00931"/>
    </source>
</evidence>
<dbReference type="PANTHER" id="PTHR47691:SF3">
    <property type="entry name" value="HTH-TYPE TRANSCRIPTIONAL REGULATOR RV0890C-RELATED"/>
    <property type="match status" value="1"/>
</dbReference>
<dbReference type="GO" id="GO:0043531">
    <property type="term" value="F:ADP binding"/>
    <property type="evidence" value="ECO:0007669"/>
    <property type="project" value="InterPro"/>
</dbReference>
<dbReference type="STRING" id="1912961.BU204_01895"/>
<dbReference type="PROSITE" id="PS50005">
    <property type="entry name" value="TPR"/>
    <property type="match status" value="2"/>
</dbReference>
<dbReference type="InterPro" id="IPR027417">
    <property type="entry name" value="P-loop_NTPase"/>
</dbReference>
<accession>A0A1Q8CY77</accession>
<keyword evidence="1" id="KW-0802">TPR repeat</keyword>
<dbReference type="Pfam" id="PF00931">
    <property type="entry name" value="NB-ARC"/>
    <property type="match status" value="1"/>
</dbReference>
<dbReference type="Gene3D" id="3.40.50.300">
    <property type="entry name" value="P-loop containing nucleotide triphosphate hydrolases"/>
    <property type="match status" value="1"/>
</dbReference>
<feature type="repeat" description="TPR" evidence="1">
    <location>
        <begin position="511"/>
        <end position="544"/>
    </location>
</feature>
<dbReference type="SUPFAM" id="SSF52540">
    <property type="entry name" value="P-loop containing nucleoside triphosphate hydrolases"/>
    <property type="match status" value="1"/>
</dbReference>
<dbReference type="PRINTS" id="PR00364">
    <property type="entry name" value="DISEASERSIST"/>
</dbReference>
<feature type="repeat" description="TPR" evidence="1">
    <location>
        <begin position="591"/>
        <end position="624"/>
    </location>
</feature>
<dbReference type="InterPro" id="IPR002182">
    <property type="entry name" value="NB-ARC"/>
</dbReference>
<organism evidence="3 4">
    <name type="scientific">Actinophytocola xanthii</name>
    <dbReference type="NCBI Taxonomy" id="1912961"/>
    <lineage>
        <taxon>Bacteria</taxon>
        <taxon>Bacillati</taxon>
        <taxon>Actinomycetota</taxon>
        <taxon>Actinomycetes</taxon>
        <taxon>Pseudonocardiales</taxon>
        <taxon>Pseudonocardiaceae</taxon>
    </lineage>
</organism>